<dbReference type="InterPro" id="IPR033122">
    <property type="entry name" value="LETM1-like_RBD"/>
</dbReference>
<keyword evidence="11" id="KW-0406">Ion transport</keyword>
<evidence type="ECO:0000259" key="18">
    <source>
        <dbReference type="PROSITE" id="PS51758"/>
    </source>
</evidence>
<evidence type="ECO:0000256" key="4">
    <source>
        <dbReference type="ARBA" id="ARBA00022692"/>
    </source>
</evidence>
<organism evidence="19 20">
    <name type="scientific">Diploscapter pachys</name>
    <dbReference type="NCBI Taxonomy" id="2018661"/>
    <lineage>
        <taxon>Eukaryota</taxon>
        <taxon>Metazoa</taxon>
        <taxon>Ecdysozoa</taxon>
        <taxon>Nematoda</taxon>
        <taxon>Chromadorea</taxon>
        <taxon>Rhabditida</taxon>
        <taxon>Rhabditina</taxon>
        <taxon>Rhabditomorpha</taxon>
        <taxon>Rhabditoidea</taxon>
        <taxon>Rhabditidae</taxon>
        <taxon>Diploscapter</taxon>
    </lineage>
</organism>
<feature type="region of interest" description="Disordered" evidence="16">
    <location>
        <begin position="272"/>
        <end position="293"/>
    </location>
</feature>
<reference evidence="19 20" key="1">
    <citation type="journal article" date="2017" name="Curr. Biol.">
        <title>Genome architecture and evolution of a unichromosomal asexual nematode.</title>
        <authorList>
            <person name="Fradin H."/>
            <person name="Zegar C."/>
            <person name="Gutwein M."/>
            <person name="Lucas J."/>
            <person name="Kovtun M."/>
            <person name="Corcoran D."/>
            <person name="Baugh L.R."/>
            <person name="Kiontke K."/>
            <person name="Gunsalus K."/>
            <person name="Fitch D.H."/>
            <person name="Piano F."/>
        </authorList>
    </citation>
    <scope>NUCLEOTIDE SEQUENCE [LARGE SCALE GENOMIC DNA]</scope>
    <source>
        <strain evidence="19">PF1309</strain>
    </source>
</reference>
<keyword evidence="6" id="KW-0999">Mitochondrion inner membrane</keyword>
<dbReference type="STRING" id="2018661.A0A2A2L5J0"/>
<evidence type="ECO:0000256" key="8">
    <source>
        <dbReference type="ARBA" id="ARBA00022946"/>
    </source>
</evidence>
<sequence length="640" mass="72147">MELALPFFIKFFPGMLPSTFQEADKEAGLLFQEKIRKQLKVKLETAKFLQETIEEMALEKRKMLPDAKGESKALEFARFIKKVRAEGGYVSNEELLKFSKLFEDELTLDNLGMSQLRSLCRLMTIQPFGSPEILRFQLNMKLRELKADDKMIASEGGVEKLSTIDLQAACRARGMRSVGLSEERLRDQLRQWLELSLNDKVPPAFLLLSRTLYLPEDISFTDRLKTLIQSLPDGIAEQTRQKLTELEGGKVDHKARLDLIKQIEDAIQKEKQLAKDKKKEEEKQKKAEKEEKLAEEIKVEEGEVKEKVAEPKPVVEPGKPKVEIPVASHILTAMKEADQAMKDVKEALTEAVQERKEQDLEKLKVDSKDLSSIEEIIVGGPIHEAKHDIIGLKEKVIEHTEDLLEISALDAEFAETKVAKRLRNKLNSMIENVDTLVEKLEEEKRAVKEEIADPAVPEQAQVKHEKTVRIQDIIDSLEKLKSSSENDEERKAKISHLLKVIDKDEDGIVDKDIVLEVIALLEKHSDVEVSASQIAGMIGTLQKEDKVETLQQKLKSAEAGNFDIPPMPSGPSSAAAFMIDEETGRGGAEQKEKKESEKDEDGQGNVDLPKVDKKVTTILGQRKHNGNGQPTQPDKTEKPK</sequence>
<dbReference type="GO" id="GO:0005509">
    <property type="term" value="F:calcium ion binding"/>
    <property type="evidence" value="ECO:0007669"/>
    <property type="project" value="InterPro"/>
</dbReference>
<feature type="region of interest" description="Disordered" evidence="16">
    <location>
        <begin position="579"/>
        <end position="640"/>
    </location>
</feature>
<evidence type="ECO:0000256" key="13">
    <source>
        <dbReference type="ARBA" id="ARBA00023136"/>
    </source>
</evidence>
<keyword evidence="12 14" id="KW-0496">Mitochondrion</keyword>
<evidence type="ECO:0000256" key="14">
    <source>
        <dbReference type="PROSITE-ProRule" id="PRU01094"/>
    </source>
</evidence>
<keyword evidence="4" id="KW-0812">Transmembrane</keyword>
<gene>
    <name evidence="19" type="ORF">WR25_24691</name>
</gene>
<dbReference type="Pfam" id="PF26561">
    <property type="entry name" value="LETM1_C"/>
    <property type="match status" value="1"/>
</dbReference>
<feature type="coiled-coil region" evidence="15">
    <location>
        <begin position="419"/>
        <end position="453"/>
    </location>
</feature>
<name>A0A2A2L5J0_9BILA</name>
<keyword evidence="7" id="KW-0106">Calcium</keyword>
<dbReference type="EMBL" id="LIAE01007181">
    <property type="protein sequence ID" value="PAV81398.1"/>
    <property type="molecule type" value="Genomic_DNA"/>
</dbReference>
<feature type="domain" description="Letm1 RBD" evidence="18">
    <location>
        <begin position="37"/>
        <end position="320"/>
    </location>
</feature>
<feature type="compositionally biased region" description="Basic and acidic residues" evidence="16">
    <location>
        <begin position="582"/>
        <end position="597"/>
    </location>
</feature>
<evidence type="ECO:0008006" key="21">
    <source>
        <dbReference type="Google" id="ProtNLM"/>
    </source>
</evidence>
<dbReference type="InterPro" id="IPR044202">
    <property type="entry name" value="LETM1/MDM38-like"/>
</dbReference>
<dbReference type="GO" id="GO:0005743">
    <property type="term" value="C:mitochondrial inner membrane"/>
    <property type="evidence" value="ECO:0007669"/>
    <property type="project" value="UniProtKB-SubCell"/>
</dbReference>
<dbReference type="AlphaFoldDB" id="A0A2A2L5J0"/>
<dbReference type="PROSITE" id="PS50222">
    <property type="entry name" value="EF_HAND_2"/>
    <property type="match status" value="1"/>
</dbReference>
<keyword evidence="10 15" id="KW-0175">Coiled coil</keyword>
<evidence type="ECO:0000256" key="15">
    <source>
        <dbReference type="SAM" id="Coils"/>
    </source>
</evidence>
<keyword evidence="2" id="KW-0813">Transport</keyword>
<evidence type="ECO:0000256" key="3">
    <source>
        <dbReference type="ARBA" id="ARBA00022568"/>
    </source>
</evidence>
<protein>
    <recommendedName>
        <fullName evidence="21">Mitochondrial proton/calcium exchanger protein</fullName>
    </recommendedName>
</protein>
<dbReference type="PANTHER" id="PTHR14009:SF1">
    <property type="entry name" value="MITOCHONDRIAL PROTON_CALCIUM EXCHANGER PROTEIN"/>
    <property type="match status" value="1"/>
</dbReference>
<evidence type="ECO:0000313" key="19">
    <source>
        <dbReference type="EMBL" id="PAV81398.1"/>
    </source>
</evidence>
<keyword evidence="13" id="KW-0472">Membrane</keyword>
<dbReference type="PROSITE" id="PS51758">
    <property type="entry name" value="LETM1_RBD"/>
    <property type="match status" value="1"/>
</dbReference>
<keyword evidence="9" id="KW-1133">Transmembrane helix</keyword>
<dbReference type="Proteomes" id="UP000218231">
    <property type="component" value="Unassembled WGS sequence"/>
</dbReference>
<evidence type="ECO:0000259" key="17">
    <source>
        <dbReference type="PROSITE" id="PS50222"/>
    </source>
</evidence>
<dbReference type="Pfam" id="PF07766">
    <property type="entry name" value="LETM1_RBD"/>
    <property type="match status" value="1"/>
</dbReference>
<feature type="coiled-coil region" evidence="15">
    <location>
        <begin position="334"/>
        <end position="361"/>
    </location>
</feature>
<evidence type="ECO:0000256" key="12">
    <source>
        <dbReference type="ARBA" id="ARBA00023128"/>
    </source>
</evidence>
<evidence type="ECO:0000256" key="1">
    <source>
        <dbReference type="ARBA" id="ARBA00004434"/>
    </source>
</evidence>
<feature type="domain" description="EF-hand" evidence="17">
    <location>
        <begin position="489"/>
        <end position="524"/>
    </location>
</feature>
<evidence type="ECO:0000313" key="20">
    <source>
        <dbReference type="Proteomes" id="UP000218231"/>
    </source>
</evidence>
<evidence type="ECO:0000256" key="11">
    <source>
        <dbReference type="ARBA" id="ARBA00023065"/>
    </source>
</evidence>
<evidence type="ECO:0000256" key="16">
    <source>
        <dbReference type="SAM" id="MobiDB-lite"/>
    </source>
</evidence>
<evidence type="ECO:0000256" key="10">
    <source>
        <dbReference type="ARBA" id="ARBA00023054"/>
    </source>
</evidence>
<comment type="subcellular location">
    <subcellularLocation>
        <location evidence="1">Mitochondrion inner membrane</location>
        <topology evidence="1">Single-pass membrane protein</topology>
    </subcellularLocation>
</comment>
<keyword evidence="3" id="KW-0109">Calcium transport</keyword>
<dbReference type="InterPro" id="IPR059005">
    <property type="entry name" value="LETM1_C"/>
</dbReference>
<comment type="caution">
    <text evidence="19">The sequence shown here is derived from an EMBL/GenBank/DDBJ whole genome shotgun (WGS) entry which is preliminary data.</text>
</comment>
<evidence type="ECO:0000256" key="9">
    <source>
        <dbReference type="ARBA" id="ARBA00022989"/>
    </source>
</evidence>
<evidence type="ECO:0000256" key="5">
    <source>
        <dbReference type="ARBA" id="ARBA00022723"/>
    </source>
</evidence>
<evidence type="ECO:0000256" key="2">
    <source>
        <dbReference type="ARBA" id="ARBA00022448"/>
    </source>
</evidence>
<dbReference type="OrthoDB" id="624114at2759"/>
<dbReference type="InterPro" id="IPR002048">
    <property type="entry name" value="EF_hand_dom"/>
</dbReference>
<dbReference type="GO" id="GO:0030003">
    <property type="term" value="P:intracellular monoatomic cation homeostasis"/>
    <property type="evidence" value="ECO:0007669"/>
    <property type="project" value="TreeGrafter"/>
</dbReference>
<accession>A0A2A2L5J0</accession>
<evidence type="ECO:0000256" key="7">
    <source>
        <dbReference type="ARBA" id="ARBA00022837"/>
    </source>
</evidence>
<proteinExistence type="predicted"/>
<keyword evidence="5" id="KW-0479">Metal-binding</keyword>
<keyword evidence="8" id="KW-0809">Transit peptide</keyword>
<keyword evidence="20" id="KW-1185">Reference proteome</keyword>
<dbReference type="PANTHER" id="PTHR14009">
    <property type="entry name" value="LEUCINE ZIPPER-EF-HAND CONTAINING TRANSMEMBRANE PROTEIN"/>
    <property type="match status" value="1"/>
</dbReference>
<evidence type="ECO:0000256" key="6">
    <source>
        <dbReference type="ARBA" id="ARBA00022792"/>
    </source>
</evidence>
<dbReference type="GO" id="GO:0043022">
    <property type="term" value="F:ribosome binding"/>
    <property type="evidence" value="ECO:0007669"/>
    <property type="project" value="InterPro"/>
</dbReference>